<dbReference type="InterPro" id="IPR003115">
    <property type="entry name" value="ParB_N"/>
</dbReference>
<reference evidence="3" key="1">
    <citation type="submission" date="2020-03" db="EMBL/GenBank/DDBJ databases">
        <title>The deep terrestrial virosphere.</title>
        <authorList>
            <person name="Holmfeldt K."/>
            <person name="Nilsson E."/>
            <person name="Simone D."/>
            <person name="Lopez-Fernandez M."/>
            <person name="Wu X."/>
            <person name="de Brujin I."/>
            <person name="Lundin D."/>
            <person name="Andersson A."/>
            <person name="Bertilsson S."/>
            <person name="Dopson M."/>
        </authorList>
    </citation>
    <scope>NUCLEOTIDE SEQUENCE</scope>
    <source>
        <strain evidence="3">MM415A01034</strain>
        <strain evidence="2">MM415B00576</strain>
    </source>
</reference>
<proteinExistence type="predicted"/>
<dbReference type="EMBL" id="MT142347">
    <property type="protein sequence ID" value="QJA78667.1"/>
    <property type="molecule type" value="Genomic_DNA"/>
</dbReference>
<evidence type="ECO:0000313" key="3">
    <source>
        <dbReference type="EMBL" id="QJA78667.1"/>
    </source>
</evidence>
<dbReference type="SUPFAM" id="SSF110849">
    <property type="entry name" value="ParB/Sulfiredoxin"/>
    <property type="match status" value="1"/>
</dbReference>
<dbReference type="EMBL" id="MT141506">
    <property type="protein sequence ID" value="QJA63816.1"/>
    <property type="molecule type" value="Genomic_DNA"/>
</dbReference>
<dbReference type="Gene3D" id="3.90.1530.10">
    <property type="entry name" value="Conserved hypothetical protein from pyrococcus furiosus pfu- 392566-001, ParB domain"/>
    <property type="match status" value="1"/>
</dbReference>
<accession>A0A6M3K9Z3</accession>
<dbReference type="SMART" id="SM00470">
    <property type="entry name" value="ParB"/>
    <property type="match status" value="1"/>
</dbReference>
<name>A0A6M3K9Z3_9ZZZZ</name>
<organism evidence="3">
    <name type="scientific">viral metagenome</name>
    <dbReference type="NCBI Taxonomy" id="1070528"/>
    <lineage>
        <taxon>unclassified sequences</taxon>
        <taxon>metagenomes</taxon>
        <taxon>organismal metagenomes</taxon>
    </lineage>
</organism>
<protein>
    <recommendedName>
        <fullName evidence="1">ParB-like N-terminal domain-containing protein</fullName>
    </recommendedName>
</protein>
<evidence type="ECO:0000259" key="1">
    <source>
        <dbReference type="SMART" id="SM00470"/>
    </source>
</evidence>
<dbReference type="InterPro" id="IPR036086">
    <property type="entry name" value="ParB/Sulfiredoxin_sf"/>
</dbReference>
<sequence>MTTQRIISQPKKRIYRDPLKVQDEPAVIEPVKLPEPKVLTAEEAKVRGYNLQPDWSLRVGNNGDGDTIVSPDKWEFRNFTYGEAGEVQDYVALSPEGKQYTRVELEQFEKQPKTLEEVQALDKEFKDLLERSYVSKDLEERKQISTRISEIEVLLRDTSQVPVPTLEESANKLDLEVAISKLYPDMLTIYEGETDTIDDKVKQVIERIGQVAQRNPQELIQEIVSKGDRVSGEAILKQFFEVTPEDIENLPWRTPAGEAVSYDPLKLEMTATPPETKAKDIWDAAVFSAASIWNRSKQYFVSALPNLLFRDMTALERKIQGDAWADESNKRNRILRDQFRQIYARNNEEFETWVQKNPELMPPEWAEGDILTRLKQNPAATIAYEVASAAPFMLGIMGTTLAVTAATGNPVVGLAAGVAVATPAQTQDVYEAVLSAGGTEEQATGLSALIGPLISSVEVVGDLPFLKAVMPSFFRFFKKEATEQVAKATVKQLVKKGIVTAGKVELAETMEEVVQGALQNAAVKVVDEHQNIFEGVTDTAIRAALATAPLAAFGGGAAGIGLEQRTREAIQFAKEQPERGAIGREPEEVTPAPEVTELNITTETQANALPVAGDTVGGLVVRKEIPNQDSIESTLDDWEVLSGIREIPTSSTGEITQPKFYSVEQEETTRALAEEIKASGEINPLIVVVESTGDYILEGVHRLDALRILGIKSFPAQIVINRESLPEVTPPVTEAGMPEAPAVEEVKPPPAVTEELPTAINKIREEHNQVRSDVAAIRASLKGKTDIGSRMTRQVLVGTERELSIADRILSTVETKEELASERITQLQERVKASINLAKARTEQVQNYKQALTDFVKTLPLNVRGKMLASVKNVRTEQGLENAANKAIDLAEQHNQKVLTTEVRKEVKRTQAKVKDHILKGKFTPDVQRRLDVLNHNLDMDRDVARDKMAENIAKFESGELSYEEMTEANESLNFAGIDGMSAEELANTLDYIKVLRDVGRSERQVKREVETERIKGIREDISNVLTGGKGLKTAVGAVSRRRVAAKPSWLDTFVNWQYGWDSLLDKLSKFDTTSKPFQSAISKFGAVIHRATNRQVAGTKESYEKVKKAVSDAFGVKTVHDLNQVLNGLDEEVNLGTFELTEEYKEKHPNVTTFELKMSRDEMISKYMQMQDPTLNNTFTTGMGWSQKVRDAVEANLSDAEKKLADTMFGFYEDYYQSVNKIYQELYNVDMPHNPKYSPIRRDFQSEVAEQLLTFQDAAQYASVLNGSLKARQKNIRPLKFNGATRILSNHIEQMEHFKAWATTMRDLRRVFGNKEIRQAIEEYHGTGITRLIDKFMNDMARGGIETAATNRGADYLRRAFTKSILAIKPVIMLKQIPSLFAYTSEMKTTDFFAGIADFWKAPTANFKFLYQNSEMFKNRISAGFERDIRAAMEKHGKKAISGQGKFTDWFLLQIRAGDVFAVTQGMWAKYKAGLKAGLSQAEAIAAAEDTTGRTQPTFGIDTLSAIQNGGSFLKLMTMFQNQPNKYFRIMGDNLRNFKYGRGSRAKAASTMLLVWIVLPCIFQWIADAFQWKPEKQLRAGLLGQLNHILIGGQLVQSMTGWLAGENFDWEASPVMATANDIQMAFMKAIKLVNQGVDPYKDIVASDVAALIEYVAEAGGQLAGLPTPYFVQLEKLLRHKFEEGEEVEIKDFLFSQWALEPPKKGVEEKVEEATLELGEVKEGQEDAPLTEKELKVNTTIDWFKKIGEAHSKELPQNVLDKSKASKESKAWAESEIARGQADILPSIPLYQINTEDNNDTIINYYQQWKAREKITSLAKLKEFDKLYPKAHLGNVSRQQYSLLVQYLESEDKDAFLKTHNELKVNLRDEWLKDPKNARGAALLALRGEAKILNKEIYDAFNGLIKELDIPEDAIPELTLPPKESIDTHFRREELVSEGREDSPEGQLLLLQDQIAAEEAGRQSYAEWHVNAEGKGLKVPDKQIDFYQLRVDNKKNYDDLEAAQEADNEEEVKAIRSRKVGDGTFVDVERRVDAISKGTREAPVPPELVNGYVDHMRIVDETSGLSAEAKLNRYDNPALNDFLMNEGYWGKQKAKALDENKEYLDNYLVPRWRFDVKYRTEDTDYNALQTTQDRQGYLEEHGEYRMDRRRRQALEMSNKLTGERFPLDQVENFVQYNEIPIKGKRQERFLVDNPAFAKALSEMGDGIDMPKPEDVPSVQFDDIYDQYKEQFDELEGMSKRGSDYYIEDVRGREARAKALRFTPDGKYTELGLAEVRRNAYGKFVPEARVNDYVEYYTLIGEGKPPNYEEVNKTDLWYDDDWYLIEHPEFYQAVYKELLENQKKDFSKVPTREVFAKYLEYLKLSKAGKIRDDFRWENLDLDNWLVQKFKFVPITEQKRREALTPGEKLTLTIEEMIRRLREHP</sequence>
<evidence type="ECO:0000313" key="2">
    <source>
        <dbReference type="EMBL" id="QJA63816.1"/>
    </source>
</evidence>
<feature type="domain" description="ParB-like N-terminal" evidence="1">
    <location>
        <begin position="645"/>
        <end position="736"/>
    </location>
</feature>
<gene>
    <name evidence="3" type="ORF">MM415A01034_0012</name>
    <name evidence="2" type="ORF">MM415B00576_0036</name>
</gene>